<dbReference type="RefSeq" id="WP_109639507.1">
    <property type="nucleotide sequence ID" value="NZ_QGHB01000010.1"/>
</dbReference>
<organism evidence="3 5">
    <name type="scientific">Lentzea atacamensis</name>
    <dbReference type="NCBI Taxonomy" id="531938"/>
    <lineage>
        <taxon>Bacteria</taxon>
        <taxon>Bacillati</taxon>
        <taxon>Actinomycetota</taxon>
        <taxon>Actinomycetes</taxon>
        <taxon>Pseudonocardiales</taxon>
        <taxon>Pseudonocardiaceae</taxon>
        <taxon>Lentzea</taxon>
    </lineage>
</organism>
<comment type="caution">
    <text evidence="3">The sequence shown here is derived from an EMBL/GenBank/DDBJ whole genome shotgun (WGS) entry which is preliminary data.</text>
</comment>
<dbReference type="AlphaFoldDB" id="A0A316I8V1"/>
<sequence length="186" mass="21116">MKYDVVDLIMQDHREVERLFEELKNHPEKRPLLTPVLCGLLVAHSRAEETEVYPVAKQEAGESDEVEHSQEEHAQAERLLAELLDCEYDSPQYDAKLREVVDAVTHHVEEEEKTVLPGMKSRLSDERRHELGEKFAHVRADHLGDIPGQASREELLAQARNLGLQNASSMSKSELQREMQKAGSGS</sequence>
<gene>
    <name evidence="4" type="ORF">C8D87_101678</name>
    <name evidence="3" type="ORF">C8D88_110165</name>
</gene>
<dbReference type="PANTHER" id="PTHR35585:SF1">
    <property type="entry name" value="HHE DOMAIN PROTEIN (AFU_ORTHOLOGUE AFUA_4G00730)"/>
    <property type="match status" value="1"/>
</dbReference>
<feature type="region of interest" description="Disordered" evidence="1">
    <location>
        <begin position="166"/>
        <end position="186"/>
    </location>
</feature>
<dbReference type="OrthoDB" id="5183396at2"/>
<dbReference type="PANTHER" id="PTHR35585">
    <property type="entry name" value="HHE DOMAIN PROTEIN (AFU_ORTHOLOGUE AFUA_4G00730)"/>
    <property type="match status" value="1"/>
</dbReference>
<protein>
    <submittedName>
        <fullName evidence="3">Hemerythrin HHE cation binding domain-containing protein</fullName>
    </submittedName>
</protein>
<reference evidence="3 5" key="1">
    <citation type="submission" date="2018-05" db="EMBL/GenBank/DDBJ databases">
        <title>Genomic Encyclopedia of Type Strains, Phase IV (KMG-IV): sequencing the most valuable type-strain genomes for metagenomic binning, comparative biology and taxonomic classification.</title>
        <authorList>
            <person name="Goeker M."/>
        </authorList>
    </citation>
    <scope>NUCLEOTIDE SEQUENCE [LARGE SCALE GENOMIC DNA]</scope>
    <source>
        <strain evidence="4 6">DSM 45479</strain>
        <strain evidence="3 5">DSM 45480</strain>
    </source>
</reference>
<name>A0A316I8V1_9PSEU</name>
<evidence type="ECO:0000256" key="1">
    <source>
        <dbReference type="SAM" id="MobiDB-lite"/>
    </source>
</evidence>
<dbReference type="Proteomes" id="UP000248714">
    <property type="component" value="Unassembled WGS sequence"/>
</dbReference>
<evidence type="ECO:0000313" key="6">
    <source>
        <dbReference type="Proteomes" id="UP000248714"/>
    </source>
</evidence>
<dbReference type="Gene3D" id="1.20.120.520">
    <property type="entry name" value="nmb1532 protein domain like"/>
    <property type="match status" value="1"/>
</dbReference>
<evidence type="ECO:0000313" key="4">
    <source>
        <dbReference type="EMBL" id="RAS70378.1"/>
    </source>
</evidence>
<proteinExistence type="predicted"/>
<dbReference type="EMBL" id="QGHB01000010">
    <property type="protein sequence ID" value="PWK83709.1"/>
    <property type="molecule type" value="Genomic_DNA"/>
</dbReference>
<dbReference type="Proteomes" id="UP000246005">
    <property type="component" value="Unassembled WGS sequence"/>
</dbReference>
<dbReference type="EMBL" id="QLTT01000001">
    <property type="protein sequence ID" value="RAS70378.1"/>
    <property type="molecule type" value="Genomic_DNA"/>
</dbReference>
<evidence type="ECO:0000313" key="5">
    <source>
        <dbReference type="Proteomes" id="UP000246005"/>
    </source>
</evidence>
<evidence type="ECO:0000259" key="2">
    <source>
        <dbReference type="Pfam" id="PF01814"/>
    </source>
</evidence>
<dbReference type="InterPro" id="IPR012312">
    <property type="entry name" value="Hemerythrin-like"/>
</dbReference>
<accession>A0A316I8V1</accession>
<keyword evidence="6" id="KW-1185">Reference proteome</keyword>
<dbReference type="Pfam" id="PF01814">
    <property type="entry name" value="Hemerythrin"/>
    <property type="match status" value="1"/>
</dbReference>
<dbReference type="CDD" id="cd12108">
    <property type="entry name" value="Hr-like"/>
    <property type="match status" value="1"/>
</dbReference>
<evidence type="ECO:0000313" key="3">
    <source>
        <dbReference type="EMBL" id="PWK83709.1"/>
    </source>
</evidence>
<feature type="domain" description="Hemerythrin-like" evidence="2">
    <location>
        <begin position="5"/>
        <end position="117"/>
    </location>
</feature>